<dbReference type="PANTHER" id="PTHR36848">
    <property type="entry name" value="DNA-BINDING PROTEIN (PUTATIVE SECRETED PROTEIN)-RELATED"/>
    <property type="match status" value="1"/>
</dbReference>
<evidence type="ECO:0000313" key="2">
    <source>
        <dbReference type="Proteomes" id="UP000093309"/>
    </source>
</evidence>
<protein>
    <submittedName>
        <fullName evidence="1">Uncharacterized protein</fullName>
    </submittedName>
</protein>
<comment type="caution">
    <text evidence="1">The sequence shown here is derived from an EMBL/GenBank/DDBJ whole genome shotgun (WGS) entry which is preliminary data.</text>
</comment>
<evidence type="ECO:0000313" key="1">
    <source>
        <dbReference type="EMBL" id="OCT16762.1"/>
    </source>
</evidence>
<keyword evidence="2" id="KW-1185">Reference proteome</keyword>
<dbReference type="STRING" id="512399.A8709_08865"/>
<organism evidence="1 2">
    <name type="scientific">Paenibacillus pectinilyticus</name>
    <dbReference type="NCBI Taxonomy" id="512399"/>
    <lineage>
        <taxon>Bacteria</taxon>
        <taxon>Bacillati</taxon>
        <taxon>Bacillota</taxon>
        <taxon>Bacilli</taxon>
        <taxon>Bacillales</taxon>
        <taxon>Paenibacillaceae</taxon>
        <taxon>Paenibacillus</taxon>
    </lineage>
</organism>
<gene>
    <name evidence="1" type="ORF">A8709_08865</name>
</gene>
<sequence>MDTELESIYIVGSFGVESQSPFTNGERQAVYTDGPFVLTEMPNDVTTGDLVRQGFPFFAGTLRVQQLLYVEANEIAEAKWHYALPPDTIVNKLRINGDEVRSFLWEPYEADISPWLRIGENLIEIELTNSCRNLLGPHHHIQGEIYKVGPSSFTDTPGWTDRGVEKGTPMYTNRYCFVQFGLQASPYIRYTNKEVSYVSND</sequence>
<dbReference type="OrthoDB" id="9761519at2"/>
<dbReference type="EMBL" id="LYPC01000010">
    <property type="protein sequence ID" value="OCT16762.1"/>
    <property type="molecule type" value="Genomic_DNA"/>
</dbReference>
<dbReference type="Proteomes" id="UP000093309">
    <property type="component" value="Unassembled WGS sequence"/>
</dbReference>
<dbReference type="InterPro" id="IPR053161">
    <property type="entry name" value="Ulvan_degrading_GH"/>
</dbReference>
<name>A0A1C1A828_9BACL</name>
<dbReference type="PANTHER" id="PTHR36848:SF2">
    <property type="entry name" value="SECRETED PROTEIN"/>
    <property type="match status" value="1"/>
</dbReference>
<accession>A0A1C1A828</accession>
<proteinExistence type="predicted"/>
<dbReference type="AlphaFoldDB" id="A0A1C1A828"/>
<reference evidence="2" key="1">
    <citation type="submission" date="2016-05" db="EMBL/GenBank/DDBJ databases">
        <title>Paenibacillus oryzae. sp. nov., isolated from the rice root.</title>
        <authorList>
            <person name="Zhang J."/>
            <person name="Zhang X."/>
        </authorList>
    </citation>
    <scope>NUCLEOTIDE SEQUENCE [LARGE SCALE GENOMIC DNA]</scope>
    <source>
        <strain evidence="2">KCTC13222</strain>
    </source>
</reference>